<dbReference type="CDD" id="cd01763">
    <property type="entry name" value="Ubl_SUMO_like"/>
    <property type="match status" value="2"/>
</dbReference>
<organism evidence="3 4">
    <name type="scientific">Vanrija pseudolonga</name>
    <dbReference type="NCBI Taxonomy" id="143232"/>
    <lineage>
        <taxon>Eukaryota</taxon>
        <taxon>Fungi</taxon>
        <taxon>Dikarya</taxon>
        <taxon>Basidiomycota</taxon>
        <taxon>Agaricomycotina</taxon>
        <taxon>Tremellomycetes</taxon>
        <taxon>Trichosporonales</taxon>
        <taxon>Trichosporonaceae</taxon>
        <taxon>Vanrija</taxon>
    </lineage>
</organism>
<sequence length="348" mass="39215">MTIVKQEPGTAPTGLNVTKTNGQGGGGGEEDAMKDIKPKIAGLEPMGLDFKPTTQPFYAPRLPGQILIRLLTSKGTRTYSFDLLIHKSKKAEAIKNYLVKYYDYEFDKLRLIYDGEIVRNYQTLEELEVEENDTFDVYLERGLHSIAMRIPPVIKQEAHLADYYGYGFDRLRIIYDGKVLRNDDTMAELGVEDYDTFDVSLEAEPVKPPQVSPAPNNKEGELPHEGIRKHVTWEIEGPAKTGVKFDRATCPMFGPRPPGKMGLKLLGRKDGKVYSVWCWISPDTKLKCVKFLGYEVDKLRLLYDGIIVYNQTPAELEVEDGDEVDVFLERVLSPGEFAPFNAGHDDGN</sequence>
<accession>A0AAF0Y3A0</accession>
<evidence type="ECO:0000313" key="3">
    <source>
        <dbReference type="EMBL" id="WOO79415.1"/>
    </source>
</evidence>
<proteinExistence type="predicted"/>
<protein>
    <recommendedName>
        <fullName evidence="2">Ubiquitin-like domain-containing protein</fullName>
    </recommendedName>
</protein>
<dbReference type="Pfam" id="PF00240">
    <property type="entry name" value="ubiquitin"/>
    <property type="match status" value="2"/>
</dbReference>
<evidence type="ECO:0000256" key="1">
    <source>
        <dbReference type="SAM" id="MobiDB-lite"/>
    </source>
</evidence>
<evidence type="ECO:0000259" key="2">
    <source>
        <dbReference type="PROSITE" id="PS50053"/>
    </source>
</evidence>
<dbReference type="RefSeq" id="XP_062625447.1">
    <property type="nucleotide sequence ID" value="XM_062769463.1"/>
</dbReference>
<keyword evidence="4" id="KW-1185">Reference proteome</keyword>
<dbReference type="AlphaFoldDB" id="A0AAF0Y3A0"/>
<reference evidence="3" key="1">
    <citation type="submission" date="2023-10" db="EMBL/GenBank/DDBJ databases">
        <authorList>
            <person name="Noh H."/>
        </authorList>
    </citation>
    <scope>NUCLEOTIDE SEQUENCE</scope>
    <source>
        <strain evidence="3">DUCC4014</strain>
    </source>
</reference>
<feature type="region of interest" description="Disordered" evidence="1">
    <location>
        <begin position="1"/>
        <end position="31"/>
    </location>
</feature>
<feature type="domain" description="Ubiquitin-like" evidence="2">
    <location>
        <begin position="153"/>
        <end position="202"/>
    </location>
</feature>
<dbReference type="Proteomes" id="UP000827549">
    <property type="component" value="Chromosome 2"/>
</dbReference>
<dbReference type="SUPFAM" id="SSF54236">
    <property type="entry name" value="Ubiquitin-like"/>
    <property type="match status" value="3"/>
</dbReference>
<dbReference type="GeneID" id="87806184"/>
<dbReference type="EMBL" id="CP086715">
    <property type="protein sequence ID" value="WOO79415.1"/>
    <property type="molecule type" value="Genomic_DNA"/>
</dbReference>
<dbReference type="PROSITE" id="PS50053">
    <property type="entry name" value="UBIQUITIN_2"/>
    <property type="match status" value="2"/>
</dbReference>
<dbReference type="CDD" id="cd17039">
    <property type="entry name" value="Ubl_ubiquitin_like"/>
    <property type="match status" value="1"/>
</dbReference>
<dbReference type="PANTHER" id="PTHR10562">
    <property type="entry name" value="SMALL UBIQUITIN-RELATED MODIFIER"/>
    <property type="match status" value="1"/>
</dbReference>
<dbReference type="Gene3D" id="3.10.20.90">
    <property type="entry name" value="Phosphatidylinositol 3-kinase Catalytic Subunit, Chain A, domain 1"/>
    <property type="match status" value="3"/>
</dbReference>
<evidence type="ECO:0000313" key="4">
    <source>
        <dbReference type="Proteomes" id="UP000827549"/>
    </source>
</evidence>
<feature type="domain" description="Ubiquitin-like" evidence="2">
    <location>
        <begin position="64"/>
        <end position="141"/>
    </location>
</feature>
<name>A0AAF0Y3A0_9TREE</name>
<dbReference type="InterPro" id="IPR029071">
    <property type="entry name" value="Ubiquitin-like_domsf"/>
</dbReference>
<dbReference type="InterPro" id="IPR000626">
    <property type="entry name" value="Ubiquitin-like_dom"/>
</dbReference>
<gene>
    <name evidence="3" type="ORF">LOC62_02G002937</name>
</gene>